<dbReference type="Proteomes" id="UP001408789">
    <property type="component" value="Unassembled WGS sequence"/>
</dbReference>
<dbReference type="SMART" id="SM01375">
    <property type="entry name" value="Dynein_light"/>
    <property type="match status" value="1"/>
</dbReference>
<dbReference type="FunFam" id="3.30.740.10:FF:000003">
    <property type="entry name" value="Dynein light chain"/>
    <property type="match status" value="1"/>
</dbReference>
<name>A0AAP0CCP2_9ASTR</name>
<dbReference type="InterPro" id="IPR006461">
    <property type="entry name" value="PLAC_motif_containing"/>
</dbReference>
<sequence length="311" mass="35203">MTTPNEWSTGLCDCGKDCSSCCLTCFFPCITFGRIAEIVDKGTTSCGVHGAFYAILYLFTGGECIYSGKYRSKLREQYMLPDQPCNDCLVHCCCKLCALCQEYRELKHQGFEPSLGWEGNLTKQSSEVMMPLFDPAEMKLFGHYKKLKQKQKKNPFLENQNSLKIPSILKKKGQSRDEGMEEAEKELERRSKFLSNLIQKKKASDQQNLHLQLNIKVKSSDMPIVLQNKAFKCAKDHIDSTSPENGIKIDSKRLALALKKEFDMSYGPAWHCIVGTSFGSYVTHSIGGFLYFSINKVYVLLFKTSVDPTVH</sequence>
<proteinExistence type="predicted"/>
<evidence type="ECO:0000313" key="1">
    <source>
        <dbReference type="EMBL" id="KAK9051037.1"/>
    </source>
</evidence>
<gene>
    <name evidence="1" type="ORF">SSX86_027662</name>
</gene>
<dbReference type="NCBIfam" id="TIGR01571">
    <property type="entry name" value="A_thal_Cys_rich"/>
    <property type="match status" value="1"/>
</dbReference>
<dbReference type="InterPro" id="IPR037177">
    <property type="entry name" value="DLC_sf"/>
</dbReference>
<organism evidence="1 2">
    <name type="scientific">Deinandra increscens subsp. villosa</name>
    <dbReference type="NCBI Taxonomy" id="3103831"/>
    <lineage>
        <taxon>Eukaryota</taxon>
        <taxon>Viridiplantae</taxon>
        <taxon>Streptophyta</taxon>
        <taxon>Embryophyta</taxon>
        <taxon>Tracheophyta</taxon>
        <taxon>Spermatophyta</taxon>
        <taxon>Magnoliopsida</taxon>
        <taxon>eudicotyledons</taxon>
        <taxon>Gunneridae</taxon>
        <taxon>Pentapetalae</taxon>
        <taxon>asterids</taxon>
        <taxon>campanulids</taxon>
        <taxon>Asterales</taxon>
        <taxon>Asteraceae</taxon>
        <taxon>Asteroideae</taxon>
        <taxon>Heliantheae alliance</taxon>
        <taxon>Madieae</taxon>
        <taxon>Madiinae</taxon>
        <taxon>Deinandra</taxon>
    </lineage>
</organism>
<dbReference type="Pfam" id="PF04749">
    <property type="entry name" value="PLAC8"/>
    <property type="match status" value="1"/>
</dbReference>
<reference evidence="1 2" key="1">
    <citation type="submission" date="2024-04" db="EMBL/GenBank/DDBJ databases">
        <title>The reference genome of an endangered Asteraceae, Deinandra increscens subsp. villosa, native to the Central Coast of California.</title>
        <authorList>
            <person name="Guilliams M."/>
            <person name="Hasenstab-Lehman K."/>
            <person name="Meyer R."/>
            <person name="Mcevoy S."/>
        </authorList>
    </citation>
    <scope>NUCLEOTIDE SEQUENCE [LARGE SCALE GENOMIC DNA]</scope>
    <source>
        <tissue evidence="1">Leaf</tissue>
    </source>
</reference>
<dbReference type="AlphaFoldDB" id="A0AAP0CCP2"/>
<evidence type="ECO:0000313" key="2">
    <source>
        <dbReference type="Proteomes" id="UP001408789"/>
    </source>
</evidence>
<dbReference type="GO" id="GO:0030286">
    <property type="term" value="C:dynein complex"/>
    <property type="evidence" value="ECO:0007669"/>
    <property type="project" value="InterPro"/>
</dbReference>
<dbReference type="EMBL" id="JBCNJP010000027">
    <property type="protein sequence ID" value="KAK9051037.1"/>
    <property type="molecule type" value="Genomic_DNA"/>
</dbReference>
<dbReference type="Gene3D" id="3.30.740.10">
    <property type="entry name" value="Protein Inhibitor Of Neuronal Nitric Oxide Synthase"/>
    <property type="match status" value="1"/>
</dbReference>
<protein>
    <recommendedName>
        <fullName evidence="3">Dynein light chain</fullName>
    </recommendedName>
</protein>
<dbReference type="InterPro" id="IPR001372">
    <property type="entry name" value="Dynein_light_chain_typ-1/2"/>
</dbReference>
<comment type="caution">
    <text evidence="1">The sequence shown here is derived from an EMBL/GenBank/DDBJ whole genome shotgun (WGS) entry which is preliminary data.</text>
</comment>
<dbReference type="CDD" id="cd21452">
    <property type="entry name" value="DLC-like_DYNLL1_DYNLL2"/>
    <property type="match status" value="1"/>
</dbReference>
<dbReference type="PANTHER" id="PTHR15907">
    <property type="entry name" value="DUF614 FAMILY PROTEIN-RELATED"/>
    <property type="match status" value="1"/>
</dbReference>
<dbReference type="SUPFAM" id="SSF54648">
    <property type="entry name" value="DLC"/>
    <property type="match status" value="1"/>
</dbReference>
<accession>A0AAP0CCP2</accession>
<evidence type="ECO:0008006" key="3">
    <source>
        <dbReference type="Google" id="ProtNLM"/>
    </source>
</evidence>
<dbReference type="Pfam" id="PF01221">
    <property type="entry name" value="Dynein_light"/>
    <property type="match status" value="1"/>
</dbReference>
<keyword evidence="2" id="KW-1185">Reference proteome</keyword>
<dbReference type="GO" id="GO:0007017">
    <property type="term" value="P:microtubule-based process"/>
    <property type="evidence" value="ECO:0007669"/>
    <property type="project" value="InterPro"/>
</dbReference>